<gene>
    <name evidence="1" type="ORF">SAMN05880501_10930</name>
</gene>
<accession>A0A285T5E3</accession>
<keyword evidence="2" id="KW-1185">Reference proteome</keyword>
<organism evidence="1 2">
    <name type="scientific">Ureibacillus xyleni</name>
    <dbReference type="NCBI Taxonomy" id="614648"/>
    <lineage>
        <taxon>Bacteria</taxon>
        <taxon>Bacillati</taxon>
        <taxon>Bacillota</taxon>
        <taxon>Bacilli</taxon>
        <taxon>Bacillales</taxon>
        <taxon>Caryophanaceae</taxon>
        <taxon>Ureibacillus</taxon>
    </lineage>
</organism>
<reference evidence="2" key="1">
    <citation type="submission" date="2017-08" db="EMBL/GenBank/DDBJ databases">
        <authorList>
            <person name="Varghese N."/>
            <person name="Submissions S."/>
        </authorList>
    </citation>
    <scope>NUCLEOTIDE SEQUENCE [LARGE SCALE GENOMIC DNA]</scope>
    <source>
        <strain evidence="2">JC22</strain>
    </source>
</reference>
<protein>
    <submittedName>
        <fullName evidence="1">Uncharacterized protein</fullName>
    </submittedName>
</protein>
<evidence type="ECO:0000313" key="1">
    <source>
        <dbReference type="EMBL" id="SOC16577.1"/>
    </source>
</evidence>
<evidence type="ECO:0000313" key="2">
    <source>
        <dbReference type="Proteomes" id="UP000219636"/>
    </source>
</evidence>
<proteinExistence type="predicted"/>
<dbReference type="Proteomes" id="UP000219636">
    <property type="component" value="Unassembled WGS sequence"/>
</dbReference>
<dbReference type="AlphaFoldDB" id="A0A285T5E3"/>
<sequence length="363" mass="42652">MYIKNIFNLNESASQGAVIHNQLHISEFYDANSDIFETYYTWPTFSSAIEVIGDLEAVDTIINYESLGINDSSEFERGLLNVLDKVYSDSNGQFFLYNPLVINTPDYEDNENYCWLFYDKNKEKLTYVENDVIDDAKHLIILPSTNGVQIVCTDWEFEEDKVLFYQDFFELINGNLQEASNDWSIFFQHAQKALQLSGLYPIDVKYNEQFLLVYAIHDTVLRQNRNQDADYENIDCLGQLFIFNQNVLSPLTCINEYVRSVRQHYLQENGEDEDNFDLYLNYGVTTNRYIILDKYILMYIPKNIELDNQWEFQYNHELLLVDIQKNEIIDILILPDAFEYIGVYQCNNSVFVLADDFVVEIAF</sequence>
<name>A0A285T5E3_9BACL</name>
<dbReference type="EMBL" id="OBMQ01000009">
    <property type="protein sequence ID" value="SOC16577.1"/>
    <property type="molecule type" value="Genomic_DNA"/>
</dbReference>